<keyword evidence="3 9" id="KW-0812">Transmembrane</keyword>
<evidence type="ECO:0000256" key="3">
    <source>
        <dbReference type="ARBA" id="ARBA00022692"/>
    </source>
</evidence>
<dbReference type="SUPFAM" id="SSF51206">
    <property type="entry name" value="cAMP-binding domain-like"/>
    <property type="match status" value="1"/>
</dbReference>
<dbReference type="Proteomes" id="UP000187209">
    <property type="component" value="Unassembled WGS sequence"/>
</dbReference>
<dbReference type="PROSITE" id="PS50042">
    <property type="entry name" value="CNMP_BINDING_3"/>
    <property type="match status" value="1"/>
</dbReference>
<evidence type="ECO:0000256" key="8">
    <source>
        <dbReference type="SAM" id="MobiDB-lite"/>
    </source>
</evidence>
<dbReference type="GO" id="GO:0005249">
    <property type="term" value="F:voltage-gated potassium channel activity"/>
    <property type="evidence" value="ECO:0007669"/>
    <property type="project" value="InterPro"/>
</dbReference>
<dbReference type="PANTHER" id="PTHR47823">
    <property type="entry name" value="ION_TRANS DOMAIN-CONTAINING PROTEIN"/>
    <property type="match status" value="1"/>
</dbReference>
<accession>A0A1R2CJ13</accession>
<dbReference type="OrthoDB" id="421226at2759"/>
<feature type="transmembrane region" description="Helical" evidence="9">
    <location>
        <begin position="122"/>
        <end position="140"/>
    </location>
</feature>
<dbReference type="GO" id="GO:0016020">
    <property type="term" value="C:membrane"/>
    <property type="evidence" value="ECO:0007669"/>
    <property type="project" value="UniProtKB-SubCell"/>
</dbReference>
<reference evidence="11 12" key="1">
    <citation type="submission" date="2016-11" db="EMBL/GenBank/DDBJ databases">
        <title>The macronuclear genome of Stentor coeruleus: a giant cell with tiny introns.</title>
        <authorList>
            <person name="Slabodnick M."/>
            <person name="Ruby J.G."/>
            <person name="Reiff S.B."/>
            <person name="Swart E.C."/>
            <person name="Gosai S."/>
            <person name="Prabakaran S."/>
            <person name="Witkowska E."/>
            <person name="Larue G.E."/>
            <person name="Fisher S."/>
            <person name="Freeman R.M."/>
            <person name="Gunawardena J."/>
            <person name="Chu W."/>
            <person name="Stover N.A."/>
            <person name="Gregory B.D."/>
            <person name="Nowacki M."/>
            <person name="Derisi J."/>
            <person name="Roy S.W."/>
            <person name="Marshall W.F."/>
            <person name="Sood P."/>
        </authorList>
    </citation>
    <scope>NUCLEOTIDE SEQUENCE [LARGE SCALE GENOMIC DNA]</scope>
    <source>
        <strain evidence="11">WM001</strain>
    </source>
</reference>
<dbReference type="PANTHER" id="PTHR47823:SF9">
    <property type="entry name" value="CHROMOSOME UNDETERMINED SCAFFOLD_10, WHOLE GENOME SHOTGUN SEQUENCE"/>
    <property type="match status" value="1"/>
</dbReference>
<evidence type="ECO:0000313" key="11">
    <source>
        <dbReference type="EMBL" id="OMJ88998.1"/>
    </source>
</evidence>
<evidence type="ECO:0000256" key="7">
    <source>
        <dbReference type="ARBA" id="ARBA00023303"/>
    </source>
</evidence>
<feature type="transmembrane region" description="Helical" evidence="9">
    <location>
        <begin position="242"/>
        <end position="263"/>
    </location>
</feature>
<comment type="caution">
    <text evidence="11">The sequence shown here is derived from an EMBL/GenBank/DDBJ whole genome shotgun (WGS) entry which is preliminary data.</text>
</comment>
<dbReference type="InterPro" id="IPR000595">
    <property type="entry name" value="cNMP-bd_dom"/>
</dbReference>
<feature type="transmembrane region" description="Helical" evidence="9">
    <location>
        <begin position="318"/>
        <end position="342"/>
    </location>
</feature>
<dbReference type="FunFam" id="1.10.287.70:FF:000123">
    <property type="entry name" value="Potassium channel KAT3"/>
    <property type="match status" value="1"/>
</dbReference>
<dbReference type="Gene3D" id="1.10.287.70">
    <property type="match status" value="1"/>
</dbReference>
<name>A0A1R2CJ13_9CILI</name>
<evidence type="ECO:0000256" key="9">
    <source>
        <dbReference type="SAM" id="Phobius"/>
    </source>
</evidence>
<feature type="transmembrane region" description="Helical" evidence="9">
    <location>
        <begin position="92"/>
        <end position="110"/>
    </location>
</feature>
<dbReference type="InterPro" id="IPR003938">
    <property type="entry name" value="K_chnl_volt-dep_EAG/ELK/ERG"/>
</dbReference>
<keyword evidence="5" id="KW-0406">Ion transport</keyword>
<dbReference type="AlphaFoldDB" id="A0A1R2CJ13"/>
<evidence type="ECO:0000256" key="6">
    <source>
        <dbReference type="ARBA" id="ARBA00023136"/>
    </source>
</evidence>
<organism evidence="11 12">
    <name type="scientific">Stentor coeruleus</name>
    <dbReference type="NCBI Taxonomy" id="5963"/>
    <lineage>
        <taxon>Eukaryota</taxon>
        <taxon>Sar</taxon>
        <taxon>Alveolata</taxon>
        <taxon>Ciliophora</taxon>
        <taxon>Postciliodesmatophora</taxon>
        <taxon>Heterotrichea</taxon>
        <taxon>Heterotrichida</taxon>
        <taxon>Stentoridae</taxon>
        <taxon>Stentor</taxon>
    </lineage>
</organism>
<proteinExistence type="predicted"/>
<dbReference type="Pfam" id="PF00520">
    <property type="entry name" value="Ion_trans"/>
    <property type="match status" value="1"/>
</dbReference>
<keyword evidence="4 9" id="KW-1133">Transmembrane helix</keyword>
<evidence type="ECO:0000259" key="10">
    <source>
        <dbReference type="PROSITE" id="PS50042"/>
    </source>
</evidence>
<dbReference type="Pfam" id="PF00027">
    <property type="entry name" value="cNMP_binding"/>
    <property type="match status" value="1"/>
</dbReference>
<dbReference type="InterPro" id="IPR005821">
    <property type="entry name" value="Ion_trans_dom"/>
</dbReference>
<dbReference type="EMBL" id="MPUH01000136">
    <property type="protein sequence ID" value="OMJ88998.1"/>
    <property type="molecule type" value="Genomic_DNA"/>
</dbReference>
<dbReference type="SMART" id="SM00100">
    <property type="entry name" value="cNMP"/>
    <property type="match status" value="1"/>
</dbReference>
<keyword evidence="12" id="KW-1185">Reference proteome</keyword>
<keyword evidence="2" id="KW-0813">Transport</keyword>
<feature type="transmembrane region" description="Helical" evidence="9">
    <location>
        <begin position="289"/>
        <end position="306"/>
    </location>
</feature>
<dbReference type="InterPro" id="IPR014710">
    <property type="entry name" value="RmlC-like_jellyroll"/>
</dbReference>
<dbReference type="SUPFAM" id="SSF81324">
    <property type="entry name" value="Voltage-gated potassium channels"/>
    <property type="match status" value="1"/>
</dbReference>
<dbReference type="PRINTS" id="PR01463">
    <property type="entry name" value="EAGCHANLFMLY"/>
</dbReference>
<evidence type="ECO:0000256" key="1">
    <source>
        <dbReference type="ARBA" id="ARBA00004141"/>
    </source>
</evidence>
<sequence length="926" mass="108042">MTMNKNRLSIHVCSSINDLDETVLPEFKTRVRWNKLRTFSRVIGRFQRLKKEVVSFGSKKSFSFYDSLKFTETLSSIYGAKLLFMPNSKIKIIWDLLLILILVYASIFIPLELAFGMFTQGIWYNLNTVTDIIFGLDLIFTFNTGIINESGEIITDRKIIAKAYLKSWFIIDFISCFPFEAVHFSEKKEENSVFYNHFFRFLRFNRLYRISRLFKILKKLKISSNYGLSTTKGNIVKASMRFVYFFLTLIFSVHFLGCFWLYLYTIQGNTVSSWGNQIKLMEISQSEKYIASVYYVFATLTTVGYGDIKPTNNTEKLFAMAMMVFGVFLYAFTVSGIATIGINDEAIETLTKSKLIGLKEISLQFEFPDELIDKVKKIIRKKSKQITYPNYNLIENVYNLPPNLRKSVLEHLHKNIIDGLHFFENKPQSFISTLAIKLNLNIYNLNDVIYEEYELADEVYFLKFGFVKLSTEGCTFRVYGRGSYFGDVEVLENLERDSNAIVASETAEIYALFKDDFLEIFEEFPEFYDEVYKVAETRKQKHRNSKNDVLSFASPNLTIRSMNSIRHDSIVSEYSERKSYSYRRSDTSMTTSMKYDDETKRRNRRLWSKAIGKNLELDIDQDTFKRIDLRGNTTSVNSFRRGSTFLNIPTPSSKAKTEIRRYSDSTDERMKKIIDKYSESAMSIYKYDNELTPNSVSDKRRNSFSDQSALVMDEIESIHKQQSFQNENIKERKSFDITITNFNEPSEHMSFSMNNSQNISSSISSLTYANEKSSSVSEENPESVENSENQEYSYYENTDFDIKNTIITAKSNQPYSALKNNWIEYDNNQNSDNIPSSPRNRRESLIKREKAVNFIRRQVRRATNKQQSPRYRIKEFERSLKIFKKTGTLIDQIEKTTSNLYTKINENQLVIANLENLLVSLSRNVL</sequence>
<feature type="domain" description="Cyclic nucleotide-binding" evidence="10">
    <location>
        <begin position="422"/>
        <end position="538"/>
    </location>
</feature>
<feature type="region of interest" description="Disordered" evidence="8">
    <location>
        <begin position="770"/>
        <end position="789"/>
    </location>
</feature>
<keyword evidence="7" id="KW-0407">Ion channel</keyword>
<comment type="subcellular location">
    <subcellularLocation>
        <location evidence="1">Membrane</location>
        <topology evidence="1">Multi-pass membrane protein</topology>
    </subcellularLocation>
</comment>
<keyword evidence="6 9" id="KW-0472">Membrane</keyword>
<evidence type="ECO:0000256" key="4">
    <source>
        <dbReference type="ARBA" id="ARBA00022989"/>
    </source>
</evidence>
<protein>
    <recommendedName>
        <fullName evidence="10">Cyclic nucleotide-binding domain-containing protein</fullName>
    </recommendedName>
</protein>
<evidence type="ECO:0000256" key="2">
    <source>
        <dbReference type="ARBA" id="ARBA00022448"/>
    </source>
</evidence>
<dbReference type="Gene3D" id="2.60.120.10">
    <property type="entry name" value="Jelly Rolls"/>
    <property type="match status" value="1"/>
</dbReference>
<evidence type="ECO:0000256" key="5">
    <source>
        <dbReference type="ARBA" id="ARBA00023065"/>
    </source>
</evidence>
<dbReference type="InterPro" id="IPR018490">
    <property type="entry name" value="cNMP-bd_dom_sf"/>
</dbReference>
<evidence type="ECO:0000313" key="12">
    <source>
        <dbReference type="Proteomes" id="UP000187209"/>
    </source>
</evidence>
<dbReference type="CDD" id="cd00038">
    <property type="entry name" value="CAP_ED"/>
    <property type="match status" value="1"/>
</dbReference>
<gene>
    <name evidence="11" type="ORF">SteCoe_8913</name>
</gene>